<dbReference type="PROSITE" id="PS51257">
    <property type="entry name" value="PROKAR_LIPOPROTEIN"/>
    <property type="match status" value="1"/>
</dbReference>
<dbReference type="RefSeq" id="XP_009821872.1">
    <property type="nucleotide sequence ID" value="XM_009823570.1"/>
</dbReference>
<dbReference type="OrthoDB" id="164912at2759"/>
<keyword evidence="1" id="KW-0812">Transmembrane</keyword>
<keyword evidence="1" id="KW-0472">Membrane</keyword>
<dbReference type="GeneID" id="20802738"/>
<name>W4HC11_APHAT</name>
<dbReference type="GO" id="GO:0016020">
    <property type="term" value="C:membrane"/>
    <property type="evidence" value="ECO:0007669"/>
    <property type="project" value="InterPro"/>
</dbReference>
<dbReference type="Pfam" id="PF05439">
    <property type="entry name" value="JTB"/>
    <property type="match status" value="1"/>
</dbReference>
<accession>W4HC11</accession>
<dbReference type="EMBL" id="KI913114">
    <property type="protein sequence ID" value="ETV89472.1"/>
    <property type="molecule type" value="Genomic_DNA"/>
</dbReference>
<dbReference type="AlphaFoldDB" id="W4HC11"/>
<keyword evidence="2" id="KW-0732">Signal</keyword>
<feature type="chain" id="PRO_5004843130" evidence="2">
    <location>
        <begin position="21"/>
        <end position="131"/>
    </location>
</feature>
<gene>
    <name evidence="3" type="ORF">H257_00742</name>
</gene>
<keyword evidence="1" id="KW-1133">Transmembrane helix</keyword>
<evidence type="ECO:0000256" key="1">
    <source>
        <dbReference type="SAM" id="Phobius"/>
    </source>
</evidence>
<sequence>MNRRRTVGIILLVSIGACAGQRLAGTALNACASTGDCLPCAKSEMSEAFCKASGQKQELLCLVNGVNTTTFKSCTLVSTTYQGFHNVVMFEVLMLLVLLLAFQALRKEKMKHVSSFDIRKDPKQPSQPFQI</sequence>
<proteinExistence type="predicted"/>
<feature type="transmembrane region" description="Helical" evidence="1">
    <location>
        <begin position="87"/>
        <end position="105"/>
    </location>
</feature>
<organism evidence="3">
    <name type="scientific">Aphanomyces astaci</name>
    <name type="common">Crayfish plague agent</name>
    <dbReference type="NCBI Taxonomy" id="112090"/>
    <lineage>
        <taxon>Eukaryota</taxon>
        <taxon>Sar</taxon>
        <taxon>Stramenopiles</taxon>
        <taxon>Oomycota</taxon>
        <taxon>Saprolegniomycetes</taxon>
        <taxon>Saprolegniales</taxon>
        <taxon>Verrucalvaceae</taxon>
        <taxon>Aphanomyces</taxon>
    </lineage>
</organism>
<evidence type="ECO:0000256" key="2">
    <source>
        <dbReference type="SAM" id="SignalP"/>
    </source>
</evidence>
<reference evidence="3" key="1">
    <citation type="submission" date="2013-12" db="EMBL/GenBank/DDBJ databases">
        <title>The Genome Sequence of Aphanomyces astaci APO3.</title>
        <authorList>
            <consortium name="The Broad Institute Genomics Platform"/>
            <person name="Russ C."/>
            <person name="Tyler B."/>
            <person name="van West P."/>
            <person name="Dieguez-Uribeondo J."/>
            <person name="Young S.K."/>
            <person name="Zeng Q."/>
            <person name="Gargeya S."/>
            <person name="Fitzgerald M."/>
            <person name="Abouelleil A."/>
            <person name="Alvarado L."/>
            <person name="Chapman S.B."/>
            <person name="Gainer-Dewar J."/>
            <person name="Goldberg J."/>
            <person name="Griggs A."/>
            <person name="Gujja S."/>
            <person name="Hansen M."/>
            <person name="Howarth C."/>
            <person name="Imamovic A."/>
            <person name="Ireland A."/>
            <person name="Larimer J."/>
            <person name="McCowan C."/>
            <person name="Murphy C."/>
            <person name="Pearson M."/>
            <person name="Poon T.W."/>
            <person name="Priest M."/>
            <person name="Roberts A."/>
            <person name="Saif S."/>
            <person name="Shea T."/>
            <person name="Sykes S."/>
            <person name="Wortman J."/>
            <person name="Nusbaum C."/>
            <person name="Birren B."/>
        </authorList>
    </citation>
    <scope>NUCLEOTIDE SEQUENCE [LARGE SCALE GENOMIC DNA]</scope>
    <source>
        <strain evidence="3">APO3</strain>
    </source>
</reference>
<feature type="signal peptide" evidence="2">
    <location>
        <begin position="1"/>
        <end position="20"/>
    </location>
</feature>
<dbReference type="InterPro" id="IPR008657">
    <property type="entry name" value="JTB"/>
</dbReference>
<dbReference type="VEuPathDB" id="FungiDB:H257_00742"/>
<evidence type="ECO:0000313" key="3">
    <source>
        <dbReference type="EMBL" id="ETV89472.1"/>
    </source>
</evidence>
<protein>
    <submittedName>
        <fullName evidence="3">Uncharacterized protein</fullName>
    </submittedName>
</protein>